<keyword evidence="2" id="KW-0012">Acyltransferase</keyword>
<keyword evidence="3" id="KW-1185">Reference proteome</keyword>
<dbReference type="PANTHER" id="PTHR43792">
    <property type="entry name" value="GNAT FAMILY, PUTATIVE (AFU_ORTHOLOGUE AFUA_3G00765)-RELATED-RELATED"/>
    <property type="match status" value="1"/>
</dbReference>
<dbReference type="EC" id="2.3.-.-" evidence="2"/>
<dbReference type="InterPro" id="IPR051531">
    <property type="entry name" value="N-acetyltransferase"/>
</dbReference>
<dbReference type="Gene3D" id="3.40.630.30">
    <property type="match status" value="1"/>
</dbReference>
<dbReference type="PROSITE" id="PS51186">
    <property type="entry name" value="GNAT"/>
    <property type="match status" value="1"/>
</dbReference>
<evidence type="ECO:0000313" key="3">
    <source>
        <dbReference type="Proteomes" id="UP001612928"/>
    </source>
</evidence>
<proteinExistence type="predicted"/>
<dbReference type="Proteomes" id="UP001612928">
    <property type="component" value="Unassembled WGS sequence"/>
</dbReference>
<gene>
    <name evidence="2" type="ORF">ACIBP5_05490</name>
</gene>
<dbReference type="Pfam" id="PF13302">
    <property type="entry name" value="Acetyltransf_3"/>
    <property type="match status" value="1"/>
</dbReference>
<accession>A0ABW7ZY18</accession>
<dbReference type="GO" id="GO:0016746">
    <property type="term" value="F:acyltransferase activity"/>
    <property type="evidence" value="ECO:0007669"/>
    <property type="project" value="UniProtKB-KW"/>
</dbReference>
<keyword evidence="2" id="KW-0808">Transferase</keyword>
<protein>
    <submittedName>
        <fullName evidence="2">GNAT family N-acetyltransferase</fullName>
        <ecNumber evidence="2">2.3.-.-</ecNumber>
    </submittedName>
</protein>
<evidence type="ECO:0000313" key="2">
    <source>
        <dbReference type="EMBL" id="MFI7439403.1"/>
    </source>
</evidence>
<name>A0ABW7ZY18_9ACTN</name>
<dbReference type="InterPro" id="IPR000182">
    <property type="entry name" value="GNAT_dom"/>
</dbReference>
<sequence>MTGTAGEHTPFPAEVHLTGLGITLREWHDSDVPAMAHLFDDPQVDRWTPLRAPFDEAAARGYLDQARQRRADDQRMQLAITTDGAAPLGEILLFRTGTLGEAELAYAIGAAHRRQGLASRAVRLTISYAYDVLALTRLLLRIAEDNLASAAVARSCGFQLTDAAPLTRQGAREPLLTWRHTLRPSPRDAGRVVIKHVGHR</sequence>
<evidence type="ECO:0000259" key="1">
    <source>
        <dbReference type="PROSITE" id="PS51186"/>
    </source>
</evidence>
<dbReference type="RefSeq" id="WP_397018978.1">
    <property type="nucleotide sequence ID" value="NZ_JBITMB010000001.1"/>
</dbReference>
<feature type="domain" description="N-acetyltransferase" evidence="1">
    <location>
        <begin position="22"/>
        <end position="183"/>
    </location>
</feature>
<dbReference type="InterPro" id="IPR016181">
    <property type="entry name" value="Acyl_CoA_acyltransferase"/>
</dbReference>
<organism evidence="2 3">
    <name type="scientific">Nonomuraea indica</name>
    <dbReference type="NCBI Taxonomy" id="1581193"/>
    <lineage>
        <taxon>Bacteria</taxon>
        <taxon>Bacillati</taxon>
        <taxon>Actinomycetota</taxon>
        <taxon>Actinomycetes</taxon>
        <taxon>Streptosporangiales</taxon>
        <taxon>Streptosporangiaceae</taxon>
        <taxon>Nonomuraea</taxon>
    </lineage>
</organism>
<dbReference type="EMBL" id="JBITMB010000001">
    <property type="protein sequence ID" value="MFI7439403.1"/>
    <property type="molecule type" value="Genomic_DNA"/>
</dbReference>
<reference evidence="2 3" key="1">
    <citation type="submission" date="2024-10" db="EMBL/GenBank/DDBJ databases">
        <title>The Natural Products Discovery Center: Release of the First 8490 Sequenced Strains for Exploring Actinobacteria Biosynthetic Diversity.</title>
        <authorList>
            <person name="Kalkreuter E."/>
            <person name="Kautsar S.A."/>
            <person name="Yang D."/>
            <person name="Bader C.D."/>
            <person name="Teijaro C.N."/>
            <person name="Fluegel L."/>
            <person name="Davis C.M."/>
            <person name="Simpson J.R."/>
            <person name="Lauterbach L."/>
            <person name="Steele A.D."/>
            <person name="Gui C."/>
            <person name="Meng S."/>
            <person name="Li G."/>
            <person name="Viehrig K."/>
            <person name="Ye F."/>
            <person name="Su P."/>
            <person name="Kiefer A.F."/>
            <person name="Nichols A."/>
            <person name="Cepeda A.J."/>
            <person name="Yan W."/>
            <person name="Fan B."/>
            <person name="Jiang Y."/>
            <person name="Adhikari A."/>
            <person name="Zheng C.-J."/>
            <person name="Schuster L."/>
            <person name="Cowan T.M."/>
            <person name="Smanski M.J."/>
            <person name="Chevrette M.G."/>
            <person name="De Carvalho L.P.S."/>
            <person name="Shen B."/>
        </authorList>
    </citation>
    <scope>NUCLEOTIDE SEQUENCE [LARGE SCALE GENOMIC DNA]</scope>
    <source>
        <strain evidence="2 3">NPDC049503</strain>
    </source>
</reference>
<dbReference type="SUPFAM" id="SSF55729">
    <property type="entry name" value="Acyl-CoA N-acyltransferases (Nat)"/>
    <property type="match status" value="1"/>
</dbReference>
<comment type="caution">
    <text evidence="2">The sequence shown here is derived from an EMBL/GenBank/DDBJ whole genome shotgun (WGS) entry which is preliminary data.</text>
</comment>